<keyword evidence="3" id="KW-1185">Reference proteome</keyword>
<dbReference type="Pfam" id="PF13338">
    <property type="entry name" value="AbiEi_4"/>
    <property type="match status" value="1"/>
</dbReference>
<dbReference type="EMBL" id="BAAARA010000001">
    <property type="protein sequence ID" value="GAA2332919.1"/>
    <property type="molecule type" value="Genomic_DNA"/>
</dbReference>
<dbReference type="RefSeq" id="WP_344126076.1">
    <property type="nucleotide sequence ID" value="NZ_BAAARA010000001.1"/>
</dbReference>
<sequence length="197" mass="22291">MSIDRRDLRRRLFELASAQGGYFTSSQAKELGYSHQAQAYHVKAGNWRRIERGMYRLTEWIPGTHDELARWTLWSRGRGVVSHESALSAHGIGEFESAYVHLTVPPGFTMRSDAVALHRTELPADDVSERLGYRVTTPVRTIIDIAAQAPDEEQLARVISDARRAGLITHRRLRSRSEIVAPKAALHIERAIQQETP</sequence>
<protein>
    <submittedName>
        <fullName evidence="2">Type IV toxin-antitoxin system AbiEi family antitoxin domain-containing protein</fullName>
    </submittedName>
</protein>
<proteinExistence type="predicted"/>
<dbReference type="Proteomes" id="UP001501218">
    <property type="component" value="Unassembled WGS sequence"/>
</dbReference>
<evidence type="ECO:0000313" key="2">
    <source>
        <dbReference type="EMBL" id="GAA2332919.1"/>
    </source>
</evidence>
<comment type="caution">
    <text evidence="2">The sequence shown here is derived from an EMBL/GenBank/DDBJ whole genome shotgun (WGS) entry which is preliminary data.</text>
</comment>
<reference evidence="3" key="1">
    <citation type="journal article" date="2019" name="Int. J. Syst. Evol. Microbiol.">
        <title>The Global Catalogue of Microorganisms (GCM) 10K type strain sequencing project: providing services to taxonomists for standard genome sequencing and annotation.</title>
        <authorList>
            <consortium name="The Broad Institute Genomics Platform"/>
            <consortium name="The Broad Institute Genome Sequencing Center for Infectious Disease"/>
            <person name="Wu L."/>
            <person name="Ma J."/>
        </authorList>
    </citation>
    <scope>NUCLEOTIDE SEQUENCE [LARGE SCALE GENOMIC DNA]</scope>
    <source>
        <strain evidence="3">JCM 16221</strain>
    </source>
</reference>
<accession>A0ABP5SJX3</accession>
<dbReference type="InterPro" id="IPR025159">
    <property type="entry name" value="AbiEi_N"/>
</dbReference>
<organism evidence="2 3">
    <name type="scientific">Saccharopolyspora halophila</name>
    <dbReference type="NCBI Taxonomy" id="405551"/>
    <lineage>
        <taxon>Bacteria</taxon>
        <taxon>Bacillati</taxon>
        <taxon>Actinomycetota</taxon>
        <taxon>Actinomycetes</taxon>
        <taxon>Pseudonocardiales</taxon>
        <taxon>Pseudonocardiaceae</taxon>
        <taxon>Saccharopolyspora</taxon>
    </lineage>
</organism>
<feature type="domain" description="AbiEi antitoxin N-terminal" evidence="1">
    <location>
        <begin position="10"/>
        <end position="58"/>
    </location>
</feature>
<evidence type="ECO:0000259" key="1">
    <source>
        <dbReference type="Pfam" id="PF13338"/>
    </source>
</evidence>
<name>A0ABP5SJX3_9PSEU</name>
<gene>
    <name evidence="2" type="ORF">GCM10009854_05380</name>
</gene>
<evidence type="ECO:0000313" key="3">
    <source>
        <dbReference type="Proteomes" id="UP001501218"/>
    </source>
</evidence>